<dbReference type="SMART" id="SM00245">
    <property type="entry name" value="TSPc"/>
    <property type="match status" value="1"/>
</dbReference>
<dbReference type="Gene3D" id="2.30.42.10">
    <property type="match status" value="1"/>
</dbReference>
<feature type="chain" id="PRO_5022701470" evidence="1">
    <location>
        <begin position="20"/>
        <end position="498"/>
    </location>
</feature>
<dbReference type="Gene3D" id="3.90.226.10">
    <property type="entry name" value="2-enoyl-CoA Hydratase, Chain A, domain 1"/>
    <property type="match status" value="1"/>
</dbReference>
<dbReference type="InterPro" id="IPR036034">
    <property type="entry name" value="PDZ_sf"/>
</dbReference>
<dbReference type="InterPro" id="IPR041613">
    <property type="entry name" value="Pept_S41_N"/>
</dbReference>
<name>A0A5D3YIS5_9BACT</name>
<evidence type="ECO:0000313" key="3">
    <source>
        <dbReference type="EMBL" id="TYP93683.1"/>
    </source>
</evidence>
<dbReference type="PROSITE" id="PS51257">
    <property type="entry name" value="PROKAR_LIPOPROTEIN"/>
    <property type="match status" value="1"/>
</dbReference>
<dbReference type="RefSeq" id="WP_148898739.1">
    <property type="nucleotide sequence ID" value="NZ_VNHY01000002.1"/>
</dbReference>
<sequence length="498" mass="54901">MKKVSILSLAFLVAVIVTGCGDDPTSSESEDVSSKKQFVYNAMNYWYYWQGDVPALADNRFSNNQKLSSFLQGFSDAEQLFNALQYSEDEFSFFIDDYEEFADQQDGINAALGVNYGFIGFQNSNDIVGYARYIISGSPADDAGLQRLDLFTKVDGTDLNTSNYRQLLSDNSAHTLTLATIKETSQGVAFEDSTQKSIQSEKVIENPIYLSTVIDTSNTKIGYMMYNAFQDNSHHDLNSAFNDFNNQNIDELILDLRYNGGGTILTSQLLSSLISGLDNSSKFGEFSYNQKRSDQNESVYFLDKVPLQNGEGDFERNDQGEFVNTEPMNDLGLNKVYVLTSGGTASASEALINSLNPFIDVILIGTQTVGKDQGSLTLYDAPEPYLNKDKANPDHKKAIQPIVLKIVNSAGDDYPDGFTPSASNNISELTVENIQKKPAIGSPDDPLLGRALSLITGQSKFQQSSPSLSGSQMMKEQKDFSPQGMYLLPEQAQFLFGN</sequence>
<dbReference type="Pfam" id="PF03572">
    <property type="entry name" value="Peptidase_S41"/>
    <property type="match status" value="1"/>
</dbReference>
<dbReference type="PANTHER" id="PTHR32060:SF30">
    <property type="entry name" value="CARBOXY-TERMINAL PROCESSING PROTEASE CTPA"/>
    <property type="match status" value="1"/>
</dbReference>
<dbReference type="GO" id="GO:0008236">
    <property type="term" value="F:serine-type peptidase activity"/>
    <property type="evidence" value="ECO:0007669"/>
    <property type="project" value="InterPro"/>
</dbReference>
<dbReference type="GO" id="GO:0006508">
    <property type="term" value="P:proteolysis"/>
    <property type="evidence" value="ECO:0007669"/>
    <property type="project" value="InterPro"/>
</dbReference>
<keyword evidence="4" id="KW-1185">Reference proteome</keyword>
<dbReference type="AlphaFoldDB" id="A0A5D3YIS5"/>
<dbReference type="EMBL" id="VNHY01000002">
    <property type="protein sequence ID" value="TYP93683.1"/>
    <property type="molecule type" value="Genomic_DNA"/>
</dbReference>
<protein>
    <submittedName>
        <fullName evidence="3">Peptidase family S41</fullName>
    </submittedName>
</protein>
<organism evidence="3 4">
    <name type="scientific">Fodinibius salinus</name>
    <dbReference type="NCBI Taxonomy" id="860790"/>
    <lineage>
        <taxon>Bacteria</taxon>
        <taxon>Pseudomonadati</taxon>
        <taxon>Balneolota</taxon>
        <taxon>Balneolia</taxon>
        <taxon>Balneolales</taxon>
        <taxon>Balneolaceae</taxon>
        <taxon>Fodinibius</taxon>
    </lineage>
</organism>
<proteinExistence type="predicted"/>
<dbReference type="PANTHER" id="PTHR32060">
    <property type="entry name" value="TAIL-SPECIFIC PROTEASE"/>
    <property type="match status" value="1"/>
</dbReference>
<dbReference type="CDD" id="cd07561">
    <property type="entry name" value="Peptidase_S41_CPP_like"/>
    <property type="match status" value="1"/>
</dbReference>
<dbReference type="OrthoDB" id="7168509at2"/>
<comment type="caution">
    <text evidence="3">The sequence shown here is derived from an EMBL/GenBank/DDBJ whole genome shotgun (WGS) entry which is preliminary data.</text>
</comment>
<accession>A0A5D3YIS5</accession>
<dbReference type="SUPFAM" id="SSF52096">
    <property type="entry name" value="ClpP/crotonase"/>
    <property type="match status" value="1"/>
</dbReference>
<dbReference type="GO" id="GO:0007165">
    <property type="term" value="P:signal transduction"/>
    <property type="evidence" value="ECO:0007669"/>
    <property type="project" value="TreeGrafter"/>
</dbReference>
<dbReference type="Pfam" id="PF18294">
    <property type="entry name" value="Pept_S41_N"/>
    <property type="match status" value="1"/>
</dbReference>
<feature type="domain" description="Tail specific protease" evidence="2">
    <location>
        <begin position="196"/>
        <end position="405"/>
    </location>
</feature>
<dbReference type="InterPro" id="IPR029045">
    <property type="entry name" value="ClpP/crotonase-like_dom_sf"/>
</dbReference>
<gene>
    <name evidence="3" type="ORF">LX73_1392</name>
</gene>
<dbReference type="SUPFAM" id="SSF50156">
    <property type="entry name" value="PDZ domain-like"/>
    <property type="match status" value="1"/>
</dbReference>
<dbReference type="GO" id="GO:0030288">
    <property type="term" value="C:outer membrane-bounded periplasmic space"/>
    <property type="evidence" value="ECO:0007669"/>
    <property type="project" value="TreeGrafter"/>
</dbReference>
<dbReference type="Proteomes" id="UP000324595">
    <property type="component" value="Unassembled WGS sequence"/>
</dbReference>
<evidence type="ECO:0000313" key="4">
    <source>
        <dbReference type="Proteomes" id="UP000324595"/>
    </source>
</evidence>
<evidence type="ECO:0000259" key="2">
    <source>
        <dbReference type="SMART" id="SM00245"/>
    </source>
</evidence>
<dbReference type="InterPro" id="IPR005151">
    <property type="entry name" value="Tail-specific_protease"/>
</dbReference>
<feature type="signal peptide" evidence="1">
    <location>
        <begin position="1"/>
        <end position="19"/>
    </location>
</feature>
<reference evidence="3 4" key="1">
    <citation type="submission" date="2019-07" db="EMBL/GenBank/DDBJ databases">
        <title>Genomic Encyclopedia of Archaeal and Bacterial Type Strains, Phase II (KMG-II): from individual species to whole genera.</title>
        <authorList>
            <person name="Goeker M."/>
        </authorList>
    </citation>
    <scope>NUCLEOTIDE SEQUENCE [LARGE SCALE GENOMIC DNA]</scope>
    <source>
        <strain evidence="3 4">DSM 21935</strain>
    </source>
</reference>
<dbReference type="GO" id="GO:0004175">
    <property type="term" value="F:endopeptidase activity"/>
    <property type="evidence" value="ECO:0007669"/>
    <property type="project" value="TreeGrafter"/>
</dbReference>
<dbReference type="Gene3D" id="3.30.750.170">
    <property type="match status" value="1"/>
</dbReference>
<evidence type="ECO:0000256" key="1">
    <source>
        <dbReference type="SAM" id="SignalP"/>
    </source>
</evidence>
<keyword evidence="1" id="KW-0732">Signal</keyword>